<dbReference type="InterPro" id="IPR023296">
    <property type="entry name" value="Glyco_hydro_beta-prop_sf"/>
</dbReference>
<dbReference type="InParanoid" id="A0A1Y2AJ55"/>
<evidence type="ECO:0000256" key="4">
    <source>
        <dbReference type="RuleBase" id="RU361187"/>
    </source>
</evidence>
<dbReference type="InterPro" id="IPR006710">
    <property type="entry name" value="Glyco_hydro_43"/>
</dbReference>
<comment type="similarity">
    <text evidence="1 4">Belongs to the glycosyl hydrolase 43 family.</text>
</comment>
<dbReference type="InterPro" id="IPR051795">
    <property type="entry name" value="Glycosyl_Hydrlase_43"/>
</dbReference>
<dbReference type="SUPFAM" id="SSF75005">
    <property type="entry name" value="Arabinanase/levansucrase/invertase"/>
    <property type="match status" value="1"/>
</dbReference>
<keyword evidence="2 4" id="KW-0378">Hydrolase</keyword>
<evidence type="ECO:0000256" key="2">
    <source>
        <dbReference type="ARBA" id="ARBA00022801"/>
    </source>
</evidence>
<dbReference type="GO" id="GO:0004553">
    <property type="term" value="F:hydrolase activity, hydrolyzing O-glycosyl compounds"/>
    <property type="evidence" value="ECO:0007669"/>
    <property type="project" value="InterPro"/>
</dbReference>
<dbReference type="PANTHER" id="PTHR42812:SF16">
    <property type="entry name" value="HYDROLASE, PUTATIVE (AFU_ORTHOLOGUE AFUA_7G06110)-RELATED"/>
    <property type="match status" value="1"/>
</dbReference>
<keyword evidence="3 4" id="KW-0326">Glycosidase</keyword>
<evidence type="ECO:0000313" key="6">
    <source>
        <dbReference type="EMBL" id="ORY22227.1"/>
    </source>
</evidence>
<accession>A0A1Y2AJ55</accession>
<dbReference type="InterPro" id="IPR041542">
    <property type="entry name" value="GH43_C2"/>
</dbReference>
<sequence length="428" mass="47819">FYVSTDDIFDDSKWSDAVYFDEVGFDQDLLFDDDGKVYQTVTRFDFTADFTDGKPKIQSWINEIDLASGRSLTAPVLAKASALGVAEGCHIIKHEGYYYFFTAEGGTQSGHRECVYRSDSPLGPFHPPPDGINPLIYNGDHPDIQNTGHMDLIQGDGGRWIAVFLGVRPVFEAKVDVTGTKGMPTHLGRETFMATVEWVDGWPVVNNREPIELVGKAKGLSLLPEARAWVDDFSAIELQLGWYRVHVPLRSFHDLRKRPGSLAIYGSATTLDVDHSPSILLQKQPGFIGDWSTRVGFTPTQPGQEAGTVVWLHSKAYAALGIRGTKEGELEVFFRRPNAEGKHEVSHRVDSIPDRLRMTLIIEARQLEYTFKYQMDSTVKEAGRVPTSSFHPLFTGVHLGLYAQGAREVPCLNPAYFEYAKWDVPSTE</sequence>
<feature type="non-terminal residue" evidence="6">
    <location>
        <position position="1"/>
    </location>
</feature>
<dbReference type="AlphaFoldDB" id="A0A1Y2AJ55"/>
<proteinExistence type="inferred from homology"/>
<evidence type="ECO:0000256" key="3">
    <source>
        <dbReference type="ARBA" id="ARBA00023295"/>
    </source>
</evidence>
<dbReference type="Gene3D" id="2.60.120.200">
    <property type="match status" value="1"/>
</dbReference>
<dbReference type="InterPro" id="IPR013320">
    <property type="entry name" value="ConA-like_dom_sf"/>
</dbReference>
<organism evidence="6 7">
    <name type="scientific">Naematelia encephala</name>
    <dbReference type="NCBI Taxonomy" id="71784"/>
    <lineage>
        <taxon>Eukaryota</taxon>
        <taxon>Fungi</taxon>
        <taxon>Dikarya</taxon>
        <taxon>Basidiomycota</taxon>
        <taxon>Agaricomycotina</taxon>
        <taxon>Tremellomycetes</taxon>
        <taxon>Tremellales</taxon>
        <taxon>Naemateliaceae</taxon>
        <taxon>Naematelia</taxon>
    </lineage>
</organism>
<dbReference type="Proteomes" id="UP000193986">
    <property type="component" value="Unassembled WGS sequence"/>
</dbReference>
<reference evidence="6 7" key="1">
    <citation type="submission" date="2016-07" db="EMBL/GenBank/DDBJ databases">
        <title>Pervasive Adenine N6-methylation of Active Genes in Fungi.</title>
        <authorList>
            <consortium name="DOE Joint Genome Institute"/>
            <person name="Mondo S.J."/>
            <person name="Dannebaum R.O."/>
            <person name="Kuo R.C."/>
            <person name="Labutti K."/>
            <person name="Haridas S."/>
            <person name="Kuo A."/>
            <person name="Salamov A."/>
            <person name="Ahrendt S.R."/>
            <person name="Lipzen A."/>
            <person name="Sullivan W."/>
            <person name="Andreopoulos W.B."/>
            <person name="Clum A."/>
            <person name="Lindquist E."/>
            <person name="Daum C."/>
            <person name="Ramamoorthy G.K."/>
            <person name="Gryganskyi A."/>
            <person name="Culley D."/>
            <person name="Magnuson J.K."/>
            <person name="James T.Y."/>
            <person name="O'Malley M.A."/>
            <person name="Stajich J.E."/>
            <person name="Spatafora J.W."/>
            <person name="Visel A."/>
            <person name="Grigoriev I.V."/>
        </authorList>
    </citation>
    <scope>NUCLEOTIDE SEQUENCE [LARGE SCALE GENOMIC DNA]</scope>
    <source>
        <strain evidence="6 7">68-887.2</strain>
    </source>
</reference>
<dbReference type="Pfam" id="PF04616">
    <property type="entry name" value="Glyco_hydro_43"/>
    <property type="match status" value="1"/>
</dbReference>
<evidence type="ECO:0000313" key="7">
    <source>
        <dbReference type="Proteomes" id="UP000193986"/>
    </source>
</evidence>
<dbReference type="SUPFAM" id="SSF49899">
    <property type="entry name" value="Concanavalin A-like lectins/glucanases"/>
    <property type="match status" value="1"/>
</dbReference>
<dbReference type="Gene3D" id="2.115.10.20">
    <property type="entry name" value="Glycosyl hydrolase domain, family 43"/>
    <property type="match status" value="1"/>
</dbReference>
<comment type="caution">
    <text evidence="6">The sequence shown here is derived from an EMBL/GenBank/DDBJ whole genome shotgun (WGS) entry which is preliminary data.</text>
</comment>
<dbReference type="EMBL" id="MCFC01000096">
    <property type="protein sequence ID" value="ORY22227.1"/>
    <property type="molecule type" value="Genomic_DNA"/>
</dbReference>
<dbReference type="Pfam" id="PF17851">
    <property type="entry name" value="GH43_C2"/>
    <property type="match status" value="1"/>
</dbReference>
<keyword evidence="7" id="KW-1185">Reference proteome</keyword>
<dbReference type="OrthoDB" id="2139957at2759"/>
<gene>
    <name evidence="6" type="ORF">BCR39DRAFT_474027</name>
</gene>
<evidence type="ECO:0000259" key="5">
    <source>
        <dbReference type="Pfam" id="PF17851"/>
    </source>
</evidence>
<dbReference type="STRING" id="71784.A0A1Y2AJ55"/>
<protein>
    <submittedName>
        <fullName evidence="6">Glycosyl hydrolase</fullName>
    </submittedName>
</protein>
<dbReference type="PANTHER" id="PTHR42812">
    <property type="entry name" value="BETA-XYLOSIDASE"/>
    <property type="match status" value="1"/>
</dbReference>
<evidence type="ECO:0000256" key="1">
    <source>
        <dbReference type="ARBA" id="ARBA00009865"/>
    </source>
</evidence>
<dbReference type="GO" id="GO:0005975">
    <property type="term" value="P:carbohydrate metabolic process"/>
    <property type="evidence" value="ECO:0007669"/>
    <property type="project" value="InterPro"/>
</dbReference>
<name>A0A1Y2AJ55_9TREE</name>
<feature type="domain" description="Beta-xylosidase C-terminal Concanavalin A-like" evidence="5">
    <location>
        <begin position="231"/>
        <end position="422"/>
    </location>
</feature>